<dbReference type="SUPFAM" id="SSF46785">
    <property type="entry name" value="Winged helix' DNA-binding domain"/>
    <property type="match status" value="1"/>
</dbReference>
<evidence type="ECO:0000256" key="2">
    <source>
        <dbReference type="ARBA" id="ARBA00023015"/>
    </source>
</evidence>
<keyword evidence="4" id="KW-0804">Transcription</keyword>
<accession>A0A8H2JMJ6</accession>
<evidence type="ECO:0000256" key="3">
    <source>
        <dbReference type="ARBA" id="ARBA00023125"/>
    </source>
</evidence>
<dbReference type="InterPro" id="IPR005119">
    <property type="entry name" value="LysR_subst-bd"/>
</dbReference>
<dbReference type="FunFam" id="1.10.10.10:FF:000001">
    <property type="entry name" value="LysR family transcriptional regulator"/>
    <property type="match status" value="1"/>
</dbReference>
<dbReference type="PANTHER" id="PTHR30126">
    <property type="entry name" value="HTH-TYPE TRANSCRIPTIONAL REGULATOR"/>
    <property type="match status" value="1"/>
</dbReference>
<name>A0A8H2JMJ6_9GAMM</name>
<evidence type="ECO:0000256" key="4">
    <source>
        <dbReference type="ARBA" id="ARBA00023163"/>
    </source>
</evidence>
<dbReference type="RefSeq" id="WP_138621650.1">
    <property type="nucleotide sequence ID" value="NZ_SZVP01000004.1"/>
</dbReference>
<dbReference type="Proteomes" id="UP000307702">
    <property type="component" value="Unassembled WGS sequence"/>
</dbReference>
<organism evidence="6 7">
    <name type="scientific">Colwellia ponticola</name>
    <dbReference type="NCBI Taxonomy" id="2304625"/>
    <lineage>
        <taxon>Bacteria</taxon>
        <taxon>Pseudomonadati</taxon>
        <taxon>Pseudomonadota</taxon>
        <taxon>Gammaproteobacteria</taxon>
        <taxon>Alteromonadales</taxon>
        <taxon>Colwelliaceae</taxon>
        <taxon>Colwellia</taxon>
    </lineage>
</organism>
<dbReference type="InterPro" id="IPR000847">
    <property type="entry name" value="LysR_HTH_N"/>
</dbReference>
<dbReference type="GO" id="GO:0000976">
    <property type="term" value="F:transcription cis-regulatory region binding"/>
    <property type="evidence" value="ECO:0007669"/>
    <property type="project" value="TreeGrafter"/>
</dbReference>
<evidence type="ECO:0000259" key="5">
    <source>
        <dbReference type="PROSITE" id="PS50931"/>
    </source>
</evidence>
<proteinExistence type="inferred from homology"/>
<feature type="domain" description="HTH lysR-type" evidence="5">
    <location>
        <begin position="3"/>
        <end position="60"/>
    </location>
</feature>
<dbReference type="PROSITE" id="PS50931">
    <property type="entry name" value="HTH_LYSR"/>
    <property type="match status" value="1"/>
</dbReference>
<evidence type="ECO:0000256" key="1">
    <source>
        <dbReference type="ARBA" id="ARBA00009437"/>
    </source>
</evidence>
<dbReference type="SUPFAM" id="SSF53850">
    <property type="entry name" value="Periplasmic binding protein-like II"/>
    <property type="match status" value="1"/>
</dbReference>
<comment type="similarity">
    <text evidence="1">Belongs to the LysR transcriptional regulatory family.</text>
</comment>
<keyword evidence="3" id="KW-0238">DNA-binding</keyword>
<dbReference type="AlphaFoldDB" id="A0A8H2JMJ6"/>
<dbReference type="InterPro" id="IPR036388">
    <property type="entry name" value="WH-like_DNA-bd_sf"/>
</dbReference>
<comment type="caution">
    <text evidence="6">The sequence shown here is derived from an EMBL/GenBank/DDBJ whole genome shotgun (WGS) entry which is preliminary data.</text>
</comment>
<sequence>MNWTFDQLNAFVSAVKYGSFSAAARQLGKAQSRVSTAINNLEIDLGFTLFDRSTRTPTLTEKGQEMFVEALAVLEQCQRLDSRAQTVSAGQELALVLAIDEAVPINALGALFESVSTTFPLFKLTIINGSQDDIAQWVDEGKADFGILFYYLNDLPQTLEYQLLSQFTHALIVSVNHPLSSIEAPTITDLAAHRQLAICDRMGEIREKPLSPTHWHIDSYYQITELVIRTVGWAIVPEHVAHSEWYQGQIKILSTTNIAHPLLIEMGSVKRRDRGGGPIMQWIRAELVRIFQSNN</sequence>
<dbReference type="InterPro" id="IPR036390">
    <property type="entry name" value="WH_DNA-bd_sf"/>
</dbReference>
<dbReference type="CDD" id="cd05466">
    <property type="entry name" value="PBP2_LTTR_substrate"/>
    <property type="match status" value="1"/>
</dbReference>
<dbReference type="OrthoDB" id="196624at2"/>
<protein>
    <submittedName>
        <fullName evidence="6">LysR family transcriptional regulator</fullName>
    </submittedName>
</protein>
<dbReference type="Pfam" id="PF03466">
    <property type="entry name" value="LysR_substrate"/>
    <property type="match status" value="1"/>
</dbReference>
<evidence type="ECO:0000313" key="7">
    <source>
        <dbReference type="Proteomes" id="UP000307702"/>
    </source>
</evidence>
<dbReference type="PANTHER" id="PTHR30126:SF91">
    <property type="entry name" value="LYSR FAMILY TRANSCRIPTIONAL REGULATOR"/>
    <property type="match status" value="1"/>
</dbReference>
<keyword evidence="2" id="KW-0805">Transcription regulation</keyword>
<reference evidence="6 7" key="1">
    <citation type="submission" date="2019-05" db="EMBL/GenBank/DDBJ databases">
        <title>Colwellia ponticola sp. nov., isolated from seawater.</title>
        <authorList>
            <person name="Yoon J.-H."/>
        </authorList>
    </citation>
    <scope>NUCLEOTIDE SEQUENCE [LARGE SCALE GENOMIC DNA]</scope>
    <source>
        <strain evidence="6 7">OISW-25</strain>
    </source>
</reference>
<dbReference type="Pfam" id="PF00126">
    <property type="entry name" value="HTH_1"/>
    <property type="match status" value="1"/>
</dbReference>
<keyword evidence="7" id="KW-1185">Reference proteome</keyword>
<dbReference type="PRINTS" id="PR00039">
    <property type="entry name" value="HTHLYSR"/>
</dbReference>
<gene>
    <name evidence="6" type="ORF">FCS21_06525</name>
</gene>
<dbReference type="EMBL" id="SZVP01000004">
    <property type="protein sequence ID" value="TMM45976.1"/>
    <property type="molecule type" value="Genomic_DNA"/>
</dbReference>
<dbReference type="Gene3D" id="1.10.10.10">
    <property type="entry name" value="Winged helix-like DNA-binding domain superfamily/Winged helix DNA-binding domain"/>
    <property type="match status" value="1"/>
</dbReference>
<dbReference type="GO" id="GO:0003700">
    <property type="term" value="F:DNA-binding transcription factor activity"/>
    <property type="evidence" value="ECO:0007669"/>
    <property type="project" value="InterPro"/>
</dbReference>
<evidence type="ECO:0000313" key="6">
    <source>
        <dbReference type="EMBL" id="TMM45976.1"/>
    </source>
</evidence>
<dbReference type="Gene3D" id="3.40.190.290">
    <property type="match status" value="1"/>
</dbReference>